<keyword evidence="2" id="KW-1185">Reference proteome</keyword>
<organism evidence="1 2">
    <name type="scientific">Ramlibacter montanisoli</name>
    <dbReference type="NCBI Taxonomy" id="2732512"/>
    <lineage>
        <taxon>Bacteria</taxon>
        <taxon>Pseudomonadati</taxon>
        <taxon>Pseudomonadota</taxon>
        <taxon>Betaproteobacteria</taxon>
        <taxon>Burkholderiales</taxon>
        <taxon>Comamonadaceae</taxon>
        <taxon>Ramlibacter</taxon>
    </lineage>
</organism>
<evidence type="ECO:0000313" key="1">
    <source>
        <dbReference type="EMBL" id="NNU43584.1"/>
    </source>
</evidence>
<sequence length="100" mass="10793">MAVPFEADESELAGRERDKARIEKGGPLLIRAEKLEKGDSAAVGGAVGEVEIARRGVTLAVGWPESPSFTPKQHLDPHTVKAYSSLAAWRYGTIHSEHNS</sequence>
<accession>A0A849KAX9</accession>
<comment type="caution">
    <text evidence="1">The sequence shown here is derived from an EMBL/GenBank/DDBJ whole genome shotgun (WGS) entry which is preliminary data.</text>
</comment>
<dbReference type="EMBL" id="JABFCS010000001">
    <property type="protein sequence ID" value="NNU43584.1"/>
    <property type="molecule type" value="Genomic_DNA"/>
</dbReference>
<protein>
    <submittedName>
        <fullName evidence="1">Uncharacterized protein</fullName>
    </submittedName>
</protein>
<reference evidence="1 2" key="1">
    <citation type="submission" date="2020-05" db="EMBL/GenBank/DDBJ databases">
        <authorList>
            <person name="Khan S.A."/>
            <person name="Jeon C.O."/>
            <person name="Chun B.H."/>
        </authorList>
    </citation>
    <scope>NUCLEOTIDE SEQUENCE [LARGE SCALE GENOMIC DNA]</scope>
    <source>
        <strain evidence="1 2">B156</strain>
    </source>
</reference>
<gene>
    <name evidence="1" type="ORF">HK415_11120</name>
</gene>
<dbReference type="AlphaFoldDB" id="A0A849KAX9"/>
<reference evidence="1 2" key="2">
    <citation type="submission" date="2020-06" db="EMBL/GenBank/DDBJ databases">
        <title>Ramlibacter rhizophilus sp. nov., isolated from rhizosphere soil of national flower Mugunghwa from South Korea.</title>
        <authorList>
            <person name="Zheng-Fei Y."/>
            <person name="Huan T."/>
        </authorList>
    </citation>
    <scope>NUCLEOTIDE SEQUENCE [LARGE SCALE GENOMIC DNA]</scope>
    <source>
        <strain evidence="1 2">B156</strain>
    </source>
</reference>
<dbReference type="RefSeq" id="WP_171559007.1">
    <property type="nucleotide sequence ID" value="NZ_JABFCS010000001.1"/>
</dbReference>
<evidence type="ECO:0000313" key="2">
    <source>
        <dbReference type="Proteomes" id="UP000552954"/>
    </source>
</evidence>
<proteinExistence type="predicted"/>
<dbReference type="Proteomes" id="UP000552954">
    <property type="component" value="Unassembled WGS sequence"/>
</dbReference>
<name>A0A849KAX9_9BURK</name>